<dbReference type="Pfam" id="PF07876">
    <property type="entry name" value="Dabb"/>
    <property type="match status" value="1"/>
</dbReference>
<dbReference type="RefSeq" id="WP_377768068.1">
    <property type="nucleotide sequence ID" value="NZ_JBHULB010000080.1"/>
</dbReference>
<dbReference type="InterPro" id="IPR013097">
    <property type="entry name" value="Dabb"/>
</dbReference>
<dbReference type="PROSITE" id="PS51502">
    <property type="entry name" value="S_R_A_B_BARREL"/>
    <property type="match status" value="1"/>
</dbReference>
<dbReference type="SUPFAM" id="SSF54909">
    <property type="entry name" value="Dimeric alpha+beta barrel"/>
    <property type="match status" value="1"/>
</dbReference>
<proteinExistence type="predicted"/>
<protein>
    <submittedName>
        <fullName evidence="2">Dabb family protein</fullName>
    </submittedName>
</protein>
<dbReference type="EMBL" id="JBHULB010000080">
    <property type="protein sequence ID" value="MFD2588539.1"/>
    <property type="molecule type" value="Genomic_DNA"/>
</dbReference>
<dbReference type="Gene3D" id="3.30.70.100">
    <property type="match status" value="1"/>
</dbReference>
<keyword evidence="3" id="KW-1185">Reference proteome</keyword>
<evidence type="ECO:0000259" key="1">
    <source>
        <dbReference type="PROSITE" id="PS51502"/>
    </source>
</evidence>
<organism evidence="2 3">
    <name type="scientific">Croceitalea marina</name>
    <dbReference type="NCBI Taxonomy" id="1775166"/>
    <lineage>
        <taxon>Bacteria</taxon>
        <taxon>Pseudomonadati</taxon>
        <taxon>Bacteroidota</taxon>
        <taxon>Flavobacteriia</taxon>
        <taxon>Flavobacteriales</taxon>
        <taxon>Flavobacteriaceae</taxon>
        <taxon>Croceitalea</taxon>
    </lineage>
</organism>
<feature type="domain" description="Stress-response A/B barrel" evidence="1">
    <location>
        <begin position="8"/>
        <end position="104"/>
    </location>
</feature>
<dbReference type="SMART" id="SM00886">
    <property type="entry name" value="Dabb"/>
    <property type="match status" value="1"/>
</dbReference>
<reference evidence="3" key="1">
    <citation type="journal article" date="2019" name="Int. J. Syst. Evol. Microbiol.">
        <title>The Global Catalogue of Microorganisms (GCM) 10K type strain sequencing project: providing services to taxonomists for standard genome sequencing and annotation.</title>
        <authorList>
            <consortium name="The Broad Institute Genomics Platform"/>
            <consortium name="The Broad Institute Genome Sequencing Center for Infectious Disease"/>
            <person name="Wu L."/>
            <person name="Ma J."/>
        </authorList>
    </citation>
    <scope>NUCLEOTIDE SEQUENCE [LARGE SCALE GENOMIC DNA]</scope>
    <source>
        <strain evidence="3">KCTC 52368</strain>
    </source>
</reference>
<dbReference type="Proteomes" id="UP001597526">
    <property type="component" value="Unassembled WGS sequence"/>
</dbReference>
<gene>
    <name evidence="2" type="ORF">ACFSQJ_16510</name>
</gene>
<dbReference type="InterPro" id="IPR011008">
    <property type="entry name" value="Dimeric_a/b-barrel"/>
</dbReference>
<evidence type="ECO:0000313" key="3">
    <source>
        <dbReference type="Proteomes" id="UP001597526"/>
    </source>
</evidence>
<accession>A0ABW5N051</accession>
<sequence length="107" mass="12391">MKTFDPAFAHTVYFWFNNPDSQDDKDRFEASLQKFLNNSKYAKTNFIGTPPMATREVVDGSFTYSLIVTFESAEAQQLYQEEEAHLVFIEECKDLWAKVIVYDSNGI</sequence>
<evidence type="ECO:0000313" key="2">
    <source>
        <dbReference type="EMBL" id="MFD2588539.1"/>
    </source>
</evidence>
<name>A0ABW5N051_9FLAO</name>
<comment type="caution">
    <text evidence="2">The sequence shown here is derived from an EMBL/GenBank/DDBJ whole genome shotgun (WGS) entry which is preliminary data.</text>
</comment>